<organism evidence="1 2">
    <name type="scientific">Racocetra persica</name>
    <dbReference type="NCBI Taxonomy" id="160502"/>
    <lineage>
        <taxon>Eukaryota</taxon>
        <taxon>Fungi</taxon>
        <taxon>Fungi incertae sedis</taxon>
        <taxon>Mucoromycota</taxon>
        <taxon>Glomeromycotina</taxon>
        <taxon>Glomeromycetes</taxon>
        <taxon>Diversisporales</taxon>
        <taxon>Gigasporaceae</taxon>
        <taxon>Racocetra</taxon>
    </lineage>
</organism>
<evidence type="ECO:0000313" key="1">
    <source>
        <dbReference type="EMBL" id="CAG8850318.1"/>
    </source>
</evidence>
<accession>A0ACA9SY64</accession>
<feature type="non-terminal residue" evidence="1">
    <location>
        <position position="1"/>
    </location>
</feature>
<protein>
    <submittedName>
        <fullName evidence="1">35688_t:CDS:1</fullName>
    </submittedName>
</protein>
<evidence type="ECO:0000313" key="2">
    <source>
        <dbReference type="Proteomes" id="UP000789920"/>
    </source>
</evidence>
<proteinExistence type="predicted"/>
<reference evidence="1" key="1">
    <citation type="submission" date="2021-06" db="EMBL/GenBank/DDBJ databases">
        <authorList>
            <person name="Kallberg Y."/>
            <person name="Tangrot J."/>
            <person name="Rosling A."/>
        </authorList>
    </citation>
    <scope>NUCLEOTIDE SEQUENCE</scope>
    <source>
        <strain evidence="1">MA461A</strain>
    </source>
</reference>
<keyword evidence="2" id="KW-1185">Reference proteome</keyword>
<comment type="caution">
    <text evidence="1">The sequence shown here is derived from an EMBL/GenBank/DDBJ whole genome shotgun (WGS) entry which is preliminary data.</text>
</comment>
<sequence>NDLLNVFTYYLDDIDEVKSGLIEHLAEFIECLPQSTRNNYLPSLNDVWDGVKNHWRLRDEITKQIPELCRLVDGQCVISHILPLTIRAIKDEVASVRETAVASFPVLFEVVRNDESCLRDMINC</sequence>
<feature type="non-terminal residue" evidence="1">
    <location>
        <position position="124"/>
    </location>
</feature>
<dbReference type="Proteomes" id="UP000789920">
    <property type="component" value="Unassembled WGS sequence"/>
</dbReference>
<gene>
    <name evidence="1" type="ORF">RPERSI_LOCUS36028</name>
</gene>
<name>A0ACA9SY64_9GLOM</name>
<dbReference type="EMBL" id="CAJVQC010170163">
    <property type="protein sequence ID" value="CAG8850318.1"/>
    <property type="molecule type" value="Genomic_DNA"/>
</dbReference>